<dbReference type="InterPro" id="IPR040057">
    <property type="entry name" value="Spe-39"/>
</dbReference>
<evidence type="ECO:0000313" key="8">
    <source>
        <dbReference type="EMBL" id="KAJ6235541.1"/>
    </source>
</evidence>
<accession>A0ABQ8XSE7</accession>
<keyword evidence="4" id="KW-0967">Endosome</keyword>
<comment type="caution">
    <text evidence="8">The sequence shown here is derived from an EMBL/GenBank/DDBJ whole genome shotgun (WGS) entry which is preliminary data.</text>
</comment>
<feature type="compositionally biased region" description="Low complexity" evidence="7">
    <location>
        <begin position="15"/>
        <end position="24"/>
    </location>
</feature>
<feature type="compositionally biased region" description="Low complexity" evidence="7">
    <location>
        <begin position="174"/>
        <end position="183"/>
    </location>
</feature>
<keyword evidence="5" id="KW-0968">Cytoplasmic vesicle</keyword>
<dbReference type="Proteomes" id="UP001150062">
    <property type="component" value="Unassembled WGS sequence"/>
</dbReference>
<proteinExistence type="predicted"/>
<organism evidence="8 9">
    <name type="scientific">Anaeramoeba flamelloides</name>
    <dbReference type="NCBI Taxonomy" id="1746091"/>
    <lineage>
        <taxon>Eukaryota</taxon>
        <taxon>Metamonada</taxon>
        <taxon>Anaeramoebidae</taxon>
        <taxon>Anaeramoeba</taxon>
    </lineage>
</organism>
<feature type="region of interest" description="Disordered" evidence="7">
    <location>
        <begin position="238"/>
        <end position="271"/>
    </location>
</feature>
<feature type="compositionally biased region" description="Basic residues" evidence="7">
    <location>
        <begin position="85"/>
        <end position="94"/>
    </location>
</feature>
<evidence type="ECO:0000313" key="9">
    <source>
        <dbReference type="Proteomes" id="UP001150062"/>
    </source>
</evidence>
<feature type="compositionally biased region" description="Polar residues" evidence="7">
    <location>
        <begin position="95"/>
        <end position="105"/>
    </location>
</feature>
<evidence type="ECO:0000256" key="4">
    <source>
        <dbReference type="ARBA" id="ARBA00022753"/>
    </source>
</evidence>
<dbReference type="PANTHER" id="PTHR13364">
    <property type="entry name" value="DEFECTIVE SPERMATOGENESIS PROTEIN 39"/>
    <property type="match status" value="1"/>
</dbReference>
<dbReference type="EMBL" id="JAOAOG010000257">
    <property type="protein sequence ID" value="KAJ6235541.1"/>
    <property type="molecule type" value="Genomic_DNA"/>
</dbReference>
<evidence type="ECO:0000256" key="3">
    <source>
        <dbReference type="ARBA" id="ARBA00004603"/>
    </source>
</evidence>
<evidence type="ECO:0000256" key="5">
    <source>
        <dbReference type="ARBA" id="ARBA00023329"/>
    </source>
</evidence>
<keyword evidence="6" id="KW-0175">Coiled coil</keyword>
<feature type="compositionally biased region" description="Acidic residues" evidence="7">
    <location>
        <begin position="49"/>
        <end position="58"/>
    </location>
</feature>
<evidence type="ECO:0000256" key="2">
    <source>
        <dbReference type="ARBA" id="ARBA00004541"/>
    </source>
</evidence>
<gene>
    <name evidence="8" type="ORF">M0813_03688</name>
</gene>
<comment type="subcellular location">
    <subcellularLocation>
        <location evidence="2">Cytoplasmic vesicle</location>
    </subcellularLocation>
    <subcellularLocation>
        <location evidence="1">Early endosome</location>
    </subcellularLocation>
    <subcellularLocation>
        <location evidence="3">Late endosome</location>
    </subcellularLocation>
</comment>
<evidence type="ECO:0000256" key="1">
    <source>
        <dbReference type="ARBA" id="ARBA00004412"/>
    </source>
</evidence>
<sequence length="684" mass="79304">MSQVFKKSKPKKKQSSYQNSSSSSDDFKPNLKKNTKKKKNRFLPSGSDSESDMSEGEVDIERFNNKPKAKYTKKTTTTTTSSPPVKKKSIKFTVHKSQNTATNKISDPKTKKTKTKKKSSKPQQPKSFLPDSKPKKKRKKKKKTKLGKIGANVTEKLKKSRHLIKKESKEPTKHTTGPTTTNTSQGKKQGFSRLDFDSRSNENNNENNTVKKSTTVAYETKSFGNKISDVNIVDKERTMKKNTNQGNDNFYSSNESEDEIEIQKEKQKDRAYDQDNDLQFSGKSNNNSTSLNFDERNAMVNIKEENTQLQEKLLIKTKRINELEDILQNIKKKKFLLTPSELITNLEEGLPAPLEQCKTLESKQELLFLAVETYNSELIIKVLMFLLSTVKKKRFYDLLRSDKTGIAKKQYLSYRSRRGDYTQMEELYAYENMLFDRGILRLRRCLRDSSAKVRVMELDTCEKLFSEYSKQVIDGKFYQKQFADYKNLIVSQTQIKNYDLDHNDNPVFRRYPPENIIFKPLRHTLHHLCVYHYSSSKRVVSTNDFVKAFSISKDQYVTTALWALAKTKKWKEIKKLVSKGTLSGKYKTPIGFVPFVAALSWANATKFEIKFYVDNIHDQETKYRIALEKRFYNSALDAAIQLKSKQYITKLKEIAIDKLTGQDSVTYITRIDKVLDNPKMKWKN</sequence>
<feature type="region of interest" description="Disordered" evidence="7">
    <location>
        <begin position="1"/>
        <end position="213"/>
    </location>
</feature>
<feature type="compositionally biased region" description="Basic residues" evidence="7">
    <location>
        <begin position="30"/>
        <end position="41"/>
    </location>
</feature>
<feature type="coiled-coil region" evidence="6">
    <location>
        <begin position="306"/>
        <end position="333"/>
    </location>
</feature>
<feature type="compositionally biased region" description="Basic residues" evidence="7">
    <location>
        <begin position="134"/>
        <end position="146"/>
    </location>
</feature>
<feature type="compositionally biased region" description="Low complexity" evidence="7">
    <location>
        <begin position="74"/>
        <end position="84"/>
    </location>
</feature>
<feature type="compositionally biased region" description="Basic residues" evidence="7">
    <location>
        <begin position="1"/>
        <end position="14"/>
    </location>
</feature>
<name>A0ABQ8XSE7_9EUKA</name>
<feature type="compositionally biased region" description="Basic and acidic residues" evidence="7">
    <location>
        <begin position="261"/>
        <end position="271"/>
    </location>
</feature>
<evidence type="ECO:0000256" key="7">
    <source>
        <dbReference type="SAM" id="MobiDB-lite"/>
    </source>
</evidence>
<feature type="compositionally biased region" description="Basic residues" evidence="7">
    <location>
        <begin position="111"/>
        <end position="120"/>
    </location>
</feature>
<reference evidence="8" key="1">
    <citation type="submission" date="2022-08" db="EMBL/GenBank/DDBJ databases">
        <title>Novel sulfate-reducing endosymbionts in the free-living metamonad Anaeramoeba.</title>
        <authorList>
            <person name="Jerlstrom-Hultqvist J."/>
            <person name="Cepicka I."/>
            <person name="Gallot-Lavallee L."/>
            <person name="Salas-Leiva D."/>
            <person name="Curtis B.A."/>
            <person name="Zahonova K."/>
            <person name="Pipaliya S."/>
            <person name="Dacks J."/>
            <person name="Roger A.J."/>
        </authorList>
    </citation>
    <scope>NUCLEOTIDE SEQUENCE</scope>
    <source>
        <strain evidence="8">Schooner1</strain>
    </source>
</reference>
<dbReference type="PANTHER" id="PTHR13364:SF6">
    <property type="entry name" value="SPERMATOGENESIS-DEFECTIVE PROTEIN 39 HOMOLOG"/>
    <property type="match status" value="1"/>
</dbReference>
<protein>
    <submittedName>
        <fullName evidence="8">Defective spermatogenesis protein</fullName>
    </submittedName>
</protein>
<evidence type="ECO:0000256" key="6">
    <source>
        <dbReference type="SAM" id="Coils"/>
    </source>
</evidence>
<keyword evidence="9" id="KW-1185">Reference proteome</keyword>
<feature type="compositionally biased region" description="Polar residues" evidence="7">
    <location>
        <begin position="241"/>
        <end position="254"/>
    </location>
</feature>